<keyword evidence="1" id="KW-0472">Membrane</keyword>
<keyword evidence="3" id="KW-1185">Reference proteome</keyword>
<feature type="transmembrane region" description="Helical" evidence="1">
    <location>
        <begin position="230"/>
        <end position="251"/>
    </location>
</feature>
<feature type="transmembrane region" description="Helical" evidence="1">
    <location>
        <begin position="328"/>
        <end position="350"/>
    </location>
</feature>
<name>A0A3S8ZV23_9NEIS</name>
<feature type="transmembrane region" description="Helical" evidence="1">
    <location>
        <begin position="177"/>
        <end position="195"/>
    </location>
</feature>
<evidence type="ECO:0000313" key="3">
    <source>
        <dbReference type="Proteomes" id="UP000282438"/>
    </source>
</evidence>
<dbReference type="AlphaFoldDB" id="A0A3S8ZV23"/>
<feature type="transmembrane region" description="Helical" evidence="1">
    <location>
        <begin position="145"/>
        <end position="165"/>
    </location>
</feature>
<evidence type="ECO:0000256" key="1">
    <source>
        <dbReference type="SAM" id="Phobius"/>
    </source>
</evidence>
<keyword evidence="1" id="KW-0812">Transmembrane</keyword>
<feature type="transmembrane region" description="Helical" evidence="1">
    <location>
        <begin position="263"/>
        <end position="283"/>
    </location>
</feature>
<dbReference type="EMBL" id="CP034433">
    <property type="protein sequence ID" value="AZN37360.1"/>
    <property type="molecule type" value="Genomic_DNA"/>
</dbReference>
<dbReference type="Proteomes" id="UP000282438">
    <property type="component" value="Chromosome"/>
</dbReference>
<feature type="transmembrane region" description="Helical" evidence="1">
    <location>
        <begin position="356"/>
        <end position="375"/>
    </location>
</feature>
<dbReference type="InterPro" id="IPR010266">
    <property type="entry name" value="NnrS"/>
</dbReference>
<dbReference type="KEGG" id="iod:EJO50_13210"/>
<protein>
    <submittedName>
        <fullName evidence="2">NnrS family protein</fullName>
    </submittedName>
</protein>
<dbReference type="RefSeq" id="WP_125974892.1">
    <property type="nucleotide sequence ID" value="NZ_CP034433.1"/>
</dbReference>
<organism evidence="2 3">
    <name type="scientific">Iodobacter ciconiae</name>
    <dbReference type="NCBI Taxonomy" id="2496266"/>
    <lineage>
        <taxon>Bacteria</taxon>
        <taxon>Pseudomonadati</taxon>
        <taxon>Pseudomonadota</taxon>
        <taxon>Betaproteobacteria</taxon>
        <taxon>Neisseriales</taxon>
        <taxon>Chitinibacteraceae</taxon>
        <taxon>Iodobacter</taxon>
    </lineage>
</organism>
<feature type="transmembrane region" description="Helical" evidence="1">
    <location>
        <begin position="207"/>
        <end position="224"/>
    </location>
</feature>
<gene>
    <name evidence="2" type="ORF">EJO50_13210</name>
</gene>
<evidence type="ECO:0000313" key="2">
    <source>
        <dbReference type="EMBL" id="AZN37360.1"/>
    </source>
</evidence>
<reference evidence="2 3" key="1">
    <citation type="submission" date="2018-12" db="EMBL/GenBank/DDBJ databases">
        <title>Complete genome sequence of Iodobacter sp. H11R3.</title>
        <authorList>
            <person name="Bae J.-W."/>
        </authorList>
    </citation>
    <scope>NUCLEOTIDE SEQUENCE [LARGE SCALE GENOMIC DNA]</scope>
    <source>
        <strain evidence="2 3">H11R3</strain>
    </source>
</reference>
<sequence>MKTFLSAPHRVGFFCGTLLLIASLTWWASEMLLRAGGSTIPSSIAPMFLHGYLMLYGFFPLFMLGFIYTAGPKWLGVASPAAKLYAPVFITYATGSALLIGALFWQPLLRIAITLHWVSWGAACLVWLNRILASKATDRGHAIRIALAFTMGWLGQAMALYWAIFDVTAGWLDMLEIGLWGFLLPVYLTVSHRMLPFFSANVIPNYSAWRPLWLLNAMIALSWGHGALKLAHFSSLPVDAVFTGLLFYTSYRWRLFASLQNRLLAMLHLAFAWAAIAMLLYTAQGAAMLAGSVILGFAPIHAIGIGFFGTMLLGFATRVSLGHAGLPLILSNLTWMLYCLLHGVAITRIFAEVLPWQNALLCAAALGALLAFLLWGSRFMPVYLKPRADGKPG</sequence>
<feature type="transmembrane region" description="Helical" evidence="1">
    <location>
        <begin position="49"/>
        <end position="70"/>
    </location>
</feature>
<feature type="transmembrane region" description="Helical" evidence="1">
    <location>
        <begin position="111"/>
        <end position="133"/>
    </location>
</feature>
<feature type="transmembrane region" description="Helical" evidence="1">
    <location>
        <begin position="82"/>
        <end position="105"/>
    </location>
</feature>
<dbReference type="OrthoDB" id="9770040at2"/>
<proteinExistence type="predicted"/>
<feature type="transmembrane region" description="Helical" evidence="1">
    <location>
        <begin position="289"/>
        <end position="316"/>
    </location>
</feature>
<feature type="transmembrane region" description="Helical" evidence="1">
    <location>
        <begin position="12"/>
        <end position="29"/>
    </location>
</feature>
<dbReference type="Pfam" id="PF05940">
    <property type="entry name" value="NnrS"/>
    <property type="match status" value="1"/>
</dbReference>
<accession>A0A3S8ZV23</accession>
<keyword evidence="1" id="KW-1133">Transmembrane helix</keyword>